<dbReference type="Proteomes" id="UP000663854">
    <property type="component" value="Unassembled WGS sequence"/>
</dbReference>
<dbReference type="EMBL" id="CAJNOL010013532">
    <property type="protein sequence ID" value="CAF1664156.1"/>
    <property type="molecule type" value="Genomic_DNA"/>
</dbReference>
<dbReference type="InterPro" id="IPR003616">
    <property type="entry name" value="Post-SET_dom"/>
</dbReference>
<keyword evidence="4" id="KW-1185">Reference proteome</keyword>
<comment type="caution">
    <text evidence="3">The sequence shown here is derived from an EMBL/GenBank/DDBJ whole genome shotgun (WGS) entry which is preliminary data.</text>
</comment>
<dbReference type="EMBL" id="CAJNOH010011681">
    <property type="protein sequence ID" value="CAF1527682.1"/>
    <property type="molecule type" value="Genomic_DNA"/>
</dbReference>
<feature type="domain" description="Post-SET" evidence="1">
    <location>
        <begin position="13"/>
        <end position="29"/>
    </location>
</feature>
<proteinExistence type="predicted"/>
<feature type="non-terminal residue" evidence="3">
    <location>
        <position position="1"/>
    </location>
</feature>
<sequence>GIIIKTVGEIAGRGMDCKCGSAECRRRVLIFD</sequence>
<dbReference type="AlphaFoldDB" id="A0A816FNU0"/>
<dbReference type="Proteomes" id="UP000663870">
    <property type="component" value="Unassembled WGS sequence"/>
</dbReference>
<gene>
    <name evidence="3" type="ORF">JXQ802_LOCUS56545</name>
    <name evidence="2" type="ORF">PYM288_LOCUS39980</name>
</gene>
<accession>A0A816FNU0</accession>
<evidence type="ECO:0000259" key="1">
    <source>
        <dbReference type="PROSITE" id="PS50868"/>
    </source>
</evidence>
<reference evidence="3" key="1">
    <citation type="submission" date="2021-02" db="EMBL/GenBank/DDBJ databases">
        <authorList>
            <person name="Nowell W R."/>
        </authorList>
    </citation>
    <scope>NUCLEOTIDE SEQUENCE</scope>
</reference>
<evidence type="ECO:0000313" key="4">
    <source>
        <dbReference type="Proteomes" id="UP000663870"/>
    </source>
</evidence>
<name>A0A816FNU0_9BILA</name>
<evidence type="ECO:0000313" key="2">
    <source>
        <dbReference type="EMBL" id="CAF1527682.1"/>
    </source>
</evidence>
<dbReference type="PROSITE" id="PS50868">
    <property type="entry name" value="POST_SET"/>
    <property type="match status" value="1"/>
</dbReference>
<evidence type="ECO:0000313" key="3">
    <source>
        <dbReference type="EMBL" id="CAF1664156.1"/>
    </source>
</evidence>
<organism evidence="3 4">
    <name type="scientific">Rotaria sordida</name>
    <dbReference type="NCBI Taxonomy" id="392033"/>
    <lineage>
        <taxon>Eukaryota</taxon>
        <taxon>Metazoa</taxon>
        <taxon>Spiralia</taxon>
        <taxon>Gnathifera</taxon>
        <taxon>Rotifera</taxon>
        <taxon>Eurotatoria</taxon>
        <taxon>Bdelloidea</taxon>
        <taxon>Philodinida</taxon>
        <taxon>Philodinidae</taxon>
        <taxon>Rotaria</taxon>
    </lineage>
</organism>
<protein>
    <recommendedName>
        <fullName evidence="1">Post-SET domain-containing protein</fullName>
    </recommendedName>
</protein>